<evidence type="ECO:0000256" key="1">
    <source>
        <dbReference type="SAM" id="MobiDB-lite"/>
    </source>
</evidence>
<gene>
    <name evidence="2" type="primary">Dsim\GD18517</name>
    <name evidence="2" type="ORF">Dsim_GD18517</name>
</gene>
<evidence type="ECO:0000313" key="3">
    <source>
        <dbReference type="Proteomes" id="UP000000304"/>
    </source>
</evidence>
<feature type="region of interest" description="Disordered" evidence="1">
    <location>
        <begin position="1"/>
        <end position="20"/>
    </location>
</feature>
<dbReference type="EMBL" id="CM000364">
    <property type="protein sequence ID" value="EDX13808.1"/>
    <property type="molecule type" value="Genomic_DNA"/>
</dbReference>
<feature type="compositionally biased region" description="Basic and acidic residues" evidence="1">
    <location>
        <begin position="59"/>
        <end position="69"/>
    </location>
</feature>
<feature type="compositionally biased region" description="Basic and acidic residues" evidence="1">
    <location>
        <begin position="39"/>
        <end position="48"/>
    </location>
</feature>
<feature type="region of interest" description="Disordered" evidence="1">
    <location>
        <begin position="39"/>
        <end position="69"/>
    </location>
</feature>
<dbReference type="Proteomes" id="UP000000304">
    <property type="component" value="Chromosome 3R"/>
</dbReference>
<dbReference type="HOGENOM" id="CLU_2778607_0_0_1"/>
<proteinExistence type="predicted"/>
<protein>
    <submittedName>
        <fullName evidence="2">GD18517</fullName>
    </submittedName>
</protein>
<feature type="compositionally biased region" description="Polar residues" evidence="1">
    <location>
        <begin position="7"/>
        <end position="16"/>
    </location>
</feature>
<keyword evidence="3" id="KW-1185">Reference proteome</keyword>
<accession>B4QYQ0</accession>
<evidence type="ECO:0000313" key="2">
    <source>
        <dbReference type="EMBL" id="EDX13808.1"/>
    </source>
</evidence>
<organism evidence="2 3">
    <name type="scientific">Drosophila simulans</name>
    <name type="common">Fruit fly</name>
    <dbReference type="NCBI Taxonomy" id="7240"/>
    <lineage>
        <taxon>Eukaryota</taxon>
        <taxon>Metazoa</taxon>
        <taxon>Ecdysozoa</taxon>
        <taxon>Arthropoda</taxon>
        <taxon>Hexapoda</taxon>
        <taxon>Insecta</taxon>
        <taxon>Pterygota</taxon>
        <taxon>Neoptera</taxon>
        <taxon>Endopterygota</taxon>
        <taxon>Diptera</taxon>
        <taxon>Brachycera</taxon>
        <taxon>Muscomorpha</taxon>
        <taxon>Ephydroidea</taxon>
        <taxon>Drosophilidae</taxon>
        <taxon>Drosophila</taxon>
        <taxon>Sophophora</taxon>
    </lineage>
</organism>
<reference evidence="2 3" key="1">
    <citation type="journal article" date="2007" name="Nature">
        <title>Evolution of genes and genomes on the Drosophila phylogeny.</title>
        <authorList>
            <consortium name="Drosophila 12 Genomes Consortium"/>
            <person name="Clark A.G."/>
            <person name="Eisen M.B."/>
            <person name="Smith D.R."/>
            <person name="Bergman C.M."/>
            <person name="Oliver B."/>
            <person name="Markow T.A."/>
            <person name="Kaufman T.C."/>
            <person name="Kellis M."/>
            <person name="Gelbart W."/>
            <person name="Iyer V.N."/>
            <person name="Pollard D.A."/>
            <person name="Sackton T.B."/>
            <person name="Larracuente A.M."/>
            <person name="Singh N.D."/>
            <person name="Abad J.P."/>
            <person name="Abt D.N."/>
            <person name="Adryan B."/>
            <person name="Aguade M."/>
            <person name="Akashi H."/>
            <person name="Anderson W.W."/>
            <person name="Aquadro C.F."/>
            <person name="Ardell D.H."/>
            <person name="Arguello R."/>
            <person name="Artieri C.G."/>
            <person name="Barbash D.A."/>
            <person name="Barker D."/>
            <person name="Barsanti P."/>
            <person name="Batterham P."/>
            <person name="Batzoglou S."/>
            <person name="Begun D."/>
            <person name="Bhutkar A."/>
            <person name="Blanco E."/>
            <person name="Bosak S.A."/>
            <person name="Bradley R.K."/>
            <person name="Brand A.D."/>
            <person name="Brent M.R."/>
            <person name="Brooks A.N."/>
            <person name="Brown R.H."/>
            <person name="Butlin R.K."/>
            <person name="Caggese C."/>
            <person name="Calvi B.R."/>
            <person name="Bernardo de Carvalho A."/>
            <person name="Caspi A."/>
            <person name="Castrezana S."/>
            <person name="Celniker S.E."/>
            <person name="Chang J.L."/>
            <person name="Chapple C."/>
            <person name="Chatterji S."/>
            <person name="Chinwalla A."/>
            <person name="Civetta A."/>
            <person name="Clifton S.W."/>
            <person name="Comeron J.M."/>
            <person name="Costello J.C."/>
            <person name="Coyne J.A."/>
            <person name="Daub J."/>
            <person name="David R.G."/>
            <person name="Delcher A.L."/>
            <person name="Delehaunty K."/>
            <person name="Do C.B."/>
            <person name="Ebling H."/>
            <person name="Edwards K."/>
            <person name="Eickbush T."/>
            <person name="Evans J.D."/>
            <person name="Filipski A."/>
            <person name="Findeiss S."/>
            <person name="Freyhult E."/>
            <person name="Fulton L."/>
            <person name="Fulton R."/>
            <person name="Garcia A.C."/>
            <person name="Gardiner A."/>
            <person name="Garfield D.A."/>
            <person name="Garvin B.E."/>
            <person name="Gibson G."/>
            <person name="Gilbert D."/>
            <person name="Gnerre S."/>
            <person name="Godfrey J."/>
            <person name="Good R."/>
            <person name="Gotea V."/>
            <person name="Gravely B."/>
            <person name="Greenberg A.J."/>
            <person name="Griffiths-Jones S."/>
            <person name="Gross S."/>
            <person name="Guigo R."/>
            <person name="Gustafson E.A."/>
            <person name="Haerty W."/>
            <person name="Hahn M.W."/>
            <person name="Halligan D.L."/>
            <person name="Halpern A.L."/>
            <person name="Halter G.M."/>
            <person name="Han M.V."/>
            <person name="Heger A."/>
            <person name="Hillier L."/>
            <person name="Hinrichs A.S."/>
            <person name="Holmes I."/>
            <person name="Hoskins R.A."/>
            <person name="Hubisz M.J."/>
            <person name="Hultmark D."/>
            <person name="Huntley M.A."/>
            <person name="Jaffe D.B."/>
            <person name="Jagadeeshan S."/>
            <person name="Jeck W.R."/>
            <person name="Johnson J."/>
            <person name="Jones C.D."/>
            <person name="Jordan W.C."/>
            <person name="Karpen G.H."/>
            <person name="Kataoka E."/>
            <person name="Keightley P.D."/>
            <person name="Kheradpour P."/>
            <person name="Kirkness E.F."/>
            <person name="Koerich L.B."/>
            <person name="Kristiansen K."/>
            <person name="Kudrna D."/>
            <person name="Kulathinal R.J."/>
            <person name="Kumar S."/>
            <person name="Kwok R."/>
            <person name="Lander E."/>
            <person name="Langley C.H."/>
            <person name="Lapoint R."/>
            <person name="Lazzaro B.P."/>
            <person name="Lee S.J."/>
            <person name="Levesque L."/>
            <person name="Li R."/>
            <person name="Lin C.F."/>
            <person name="Lin M.F."/>
            <person name="Lindblad-Toh K."/>
            <person name="Llopart A."/>
            <person name="Long M."/>
            <person name="Low L."/>
            <person name="Lozovsky E."/>
            <person name="Lu J."/>
            <person name="Luo M."/>
            <person name="Machado C.A."/>
            <person name="Makalowski W."/>
            <person name="Marzo M."/>
            <person name="Matsuda M."/>
            <person name="Matzkin L."/>
            <person name="McAllister B."/>
            <person name="McBride C.S."/>
            <person name="McKernan B."/>
            <person name="McKernan K."/>
            <person name="Mendez-Lago M."/>
            <person name="Minx P."/>
            <person name="Mollenhauer M.U."/>
            <person name="Montooth K."/>
            <person name="Mount S.M."/>
            <person name="Mu X."/>
            <person name="Myers E."/>
            <person name="Negre B."/>
            <person name="Newfeld S."/>
            <person name="Nielsen R."/>
            <person name="Noor M.A."/>
            <person name="O'Grady P."/>
            <person name="Pachter L."/>
            <person name="Papaceit M."/>
            <person name="Parisi M.J."/>
            <person name="Parisi M."/>
            <person name="Parts L."/>
            <person name="Pedersen J.S."/>
            <person name="Pesole G."/>
            <person name="Phillippy A.M."/>
            <person name="Ponting C.P."/>
            <person name="Pop M."/>
            <person name="Porcelli D."/>
            <person name="Powell J.R."/>
            <person name="Prohaska S."/>
            <person name="Pruitt K."/>
            <person name="Puig M."/>
            <person name="Quesneville H."/>
            <person name="Ram K.R."/>
            <person name="Rand D."/>
            <person name="Rasmussen M.D."/>
            <person name="Reed L.K."/>
            <person name="Reenan R."/>
            <person name="Reily A."/>
            <person name="Remington K.A."/>
            <person name="Rieger T.T."/>
            <person name="Ritchie M.G."/>
            <person name="Robin C."/>
            <person name="Rogers Y.H."/>
            <person name="Rohde C."/>
            <person name="Rozas J."/>
            <person name="Rubenfield M.J."/>
            <person name="Ruiz A."/>
            <person name="Russo S."/>
            <person name="Salzberg S.L."/>
            <person name="Sanchez-Gracia A."/>
            <person name="Saranga D.J."/>
            <person name="Sato H."/>
            <person name="Schaeffer S.W."/>
            <person name="Schatz M.C."/>
            <person name="Schlenke T."/>
            <person name="Schwartz R."/>
            <person name="Segarra C."/>
            <person name="Singh R.S."/>
            <person name="Sirot L."/>
            <person name="Sirota M."/>
            <person name="Sisneros N.B."/>
            <person name="Smith C.D."/>
            <person name="Smith T.F."/>
            <person name="Spieth J."/>
            <person name="Stage D.E."/>
            <person name="Stark A."/>
            <person name="Stephan W."/>
            <person name="Strausberg R.L."/>
            <person name="Strempel S."/>
            <person name="Sturgill D."/>
            <person name="Sutton G."/>
            <person name="Sutton G.G."/>
            <person name="Tao W."/>
            <person name="Teichmann S."/>
            <person name="Tobari Y.N."/>
            <person name="Tomimura Y."/>
            <person name="Tsolas J.M."/>
            <person name="Valente V.L."/>
            <person name="Venter E."/>
            <person name="Venter J.C."/>
            <person name="Vicario S."/>
            <person name="Vieira F.G."/>
            <person name="Vilella A.J."/>
            <person name="Villasante A."/>
            <person name="Walenz B."/>
            <person name="Wang J."/>
            <person name="Wasserman M."/>
            <person name="Watts T."/>
            <person name="Wilson D."/>
            <person name="Wilson R.K."/>
            <person name="Wing R.A."/>
            <person name="Wolfner M.F."/>
            <person name="Wong A."/>
            <person name="Wong G.K."/>
            <person name="Wu C.I."/>
            <person name="Wu G."/>
            <person name="Yamamoto D."/>
            <person name="Yang H.P."/>
            <person name="Yang S.P."/>
            <person name="Yorke J.A."/>
            <person name="Yoshida K."/>
            <person name="Zdobnov E."/>
            <person name="Zhang P."/>
            <person name="Zhang Y."/>
            <person name="Zimin A.V."/>
            <person name="Baldwin J."/>
            <person name="Abdouelleil A."/>
            <person name="Abdulkadir J."/>
            <person name="Abebe A."/>
            <person name="Abera B."/>
            <person name="Abreu J."/>
            <person name="Acer S.C."/>
            <person name="Aftuck L."/>
            <person name="Alexander A."/>
            <person name="An P."/>
            <person name="Anderson E."/>
            <person name="Anderson S."/>
            <person name="Arachi H."/>
            <person name="Azer M."/>
            <person name="Bachantsang P."/>
            <person name="Barry A."/>
            <person name="Bayul T."/>
            <person name="Berlin A."/>
            <person name="Bessette D."/>
            <person name="Bloom T."/>
            <person name="Blye J."/>
            <person name="Boguslavskiy L."/>
            <person name="Bonnet C."/>
            <person name="Boukhgalter B."/>
            <person name="Bourzgui I."/>
            <person name="Brown A."/>
            <person name="Cahill P."/>
            <person name="Channer S."/>
            <person name="Cheshatsang Y."/>
            <person name="Chuda L."/>
            <person name="Citroen M."/>
            <person name="Collymore A."/>
            <person name="Cooke P."/>
            <person name="Costello M."/>
            <person name="D'Aco K."/>
            <person name="Daza R."/>
            <person name="De Haan G."/>
            <person name="DeGray S."/>
            <person name="DeMaso C."/>
            <person name="Dhargay N."/>
            <person name="Dooley K."/>
            <person name="Dooley E."/>
            <person name="Doricent M."/>
            <person name="Dorje P."/>
            <person name="Dorjee K."/>
            <person name="Dupes A."/>
            <person name="Elong R."/>
            <person name="Falk J."/>
            <person name="Farina A."/>
            <person name="Faro S."/>
            <person name="Ferguson D."/>
            <person name="Fisher S."/>
            <person name="Foley C.D."/>
            <person name="Franke A."/>
            <person name="Friedrich D."/>
            <person name="Gadbois L."/>
            <person name="Gearin G."/>
            <person name="Gearin C.R."/>
            <person name="Giannoukos G."/>
            <person name="Goode T."/>
            <person name="Graham J."/>
            <person name="Grandbois E."/>
            <person name="Grewal S."/>
            <person name="Gyaltsen K."/>
            <person name="Hafez N."/>
            <person name="Hagos B."/>
            <person name="Hall J."/>
            <person name="Henson C."/>
            <person name="Hollinger A."/>
            <person name="Honan T."/>
            <person name="Huard M.D."/>
            <person name="Hughes L."/>
            <person name="Hurhula B."/>
            <person name="Husby M.E."/>
            <person name="Kamat A."/>
            <person name="Kanga B."/>
            <person name="Kashin S."/>
            <person name="Khazanovich D."/>
            <person name="Kisner P."/>
            <person name="Lance K."/>
            <person name="Lara M."/>
            <person name="Lee W."/>
            <person name="Lennon N."/>
            <person name="Letendre F."/>
            <person name="LeVine R."/>
            <person name="Lipovsky A."/>
            <person name="Liu X."/>
            <person name="Liu J."/>
            <person name="Liu S."/>
            <person name="Lokyitsang T."/>
            <person name="Lokyitsang Y."/>
            <person name="Lubonja R."/>
            <person name="Lui A."/>
            <person name="MacDonald P."/>
            <person name="Magnisalis V."/>
            <person name="Maru K."/>
            <person name="Matthews C."/>
            <person name="McCusker W."/>
            <person name="McDonough S."/>
            <person name="Mehta T."/>
            <person name="Meldrim J."/>
            <person name="Meneus L."/>
            <person name="Mihai O."/>
            <person name="Mihalev A."/>
            <person name="Mihova T."/>
            <person name="Mittelman R."/>
            <person name="Mlenga V."/>
            <person name="Montmayeur A."/>
            <person name="Mulrain L."/>
            <person name="Navidi A."/>
            <person name="Naylor J."/>
            <person name="Negash T."/>
            <person name="Nguyen T."/>
            <person name="Nguyen N."/>
            <person name="Nicol R."/>
            <person name="Norbu C."/>
            <person name="Norbu N."/>
            <person name="Novod N."/>
            <person name="O'Neill B."/>
            <person name="Osman S."/>
            <person name="Markiewicz E."/>
            <person name="Oyono O.L."/>
            <person name="Patti C."/>
            <person name="Phunkhang P."/>
            <person name="Pierre F."/>
            <person name="Priest M."/>
            <person name="Raghuraman S."/>
            <person name="Rege F."/>
            <person name="Reyes R."/>
            <person name="Rise C."/>
            <person name="Rogov P."/>
            <person name="Ross K."/>
            <person name="Ryan E."/>
            <person name="Settipalli S."/>
            <person name="Shea T."/>
            <person name="Sherpa N."/>
            <person name="Shi L."/>
            <person name="Shih D."/>
            <person name="Sparrow T."/>
            <person name="Spaulding J."/>
            <person name="Stalker J."/>
            <person name="Stange-Thomann N."/>
            <person name="Stavropoulos S."/>
            <person name="Stone C."/>
            <person name="Strader C."/>
            <person name="Tesfaye S."/>
            <person name="Thomson T."/>
            <person name="Thoulutsang Y."/>
            <person name="Thoulutsang D."/>
            <person name="Topham K."/>
            <person name="Topping I."/>
            <person name="Tsamla T."/>
            <person name="Vassiliev H."/>
            <person name="Vo A."/>
            <person name="Wangchuk T."/>
            <person name="Wangdi T."/>
            <person name="Weiand M."/>
            <person name="Wilkinson J."/>
            <person name="Wilson A."/>
            <person name="Yadav S."/>
            <person name="Young G."/>
            <person name="Yu Q."/>
            <person name="Zembek L."/>
            <person name="Zhong D."/>
            <person name="Zimmer A."/>
            <person name="Zwirko Z."/>
            <person name="Jaffe D.B."/>
            <person name="Alvarez P."/>
            <person name="Brockman W."/>
            <person name="Butler J."/>
            <person name="Chin C."/>
            <person name="Gnerre S."/>
            <person name="Grabherr M."/>
            <person name="Kleber M."/>
            <person name="Mauceli E."/>
            <person name="MacCallum I."/>
        </authorList>
    </citation>
    <scope>NUCLEOTIDE SEQUENCE [LARGE SCALE GENOMIC DNA]</scope>
    <source>
        <strain evidence="3">white501</strain>
    </source>
</reference>
<dbReference type="AlphaFoldDB" id="B4QYQ0"/>
<name>B4QYQ0_DROSI</name>
<sequence length="69" mass="7853">MLELQLPPSQKRVSQANRHRRPWNYSISNLSTIVGAHTEKSCEKEMESRNATASEEEEYSSKVEEEASG</sequence>